<dbReference type="SMART" id="SM00345">
    <property type="entry name" value="HTH_GNTR"/>
    <property type="match status" value="1"/>
</dbReference>
<dbReference type="PRINTS" id="PR00035">
    <property type="entry name" value="HTHGNTR"/>
</dbReference>
<keyword evidence="1" id="KW-0805">Transcription regulation</keyword>
<dbReference type="Pfam" id="PF07729">
    <property type="entry name" value="FCD"/>
    <property type="match status" value="1"/>
</dbReference>
<dbReference type="InterPro" id="IPR000524">
    <property type="entry name" value="Tscrpt_reg_HTH_GntR"/>
</dbReference>
<reference evidence="5 6" key="1">
    <citation type="submission" date="2018-05" db="EMBL/GenBank/DDBJ databases">
        <title>Genomic Encyclopedia of Type Strains, Phase IV (KMG-IV): sequencing the most valuable type-strain genomes for metagenomic binning, comparative biology and taxonomic classification.</title>
        <authorList>
            <person name="Goeker M."/>
        </authorList>
    </citation>
    <scope>NUCLEOTIDE SEQUENCE [LARGE SCALE GENOMIC DNA]</scope>
    <source>
        <strain evidence="5 6">DSM 6462</strain>
    </source>
</reference>
<keyword evidence="3" id="KW-0804">Transcription</keyword>
<dbReference type="OrthoDB" id="8247358at2"/>
<dbReference type="SMART" id="SM00895">
    <property type="entry name" value="FCD"/>
    <property type="match status" value="1"/>
</dbReference>
<evidence type="ECO:0000313" key="6">
    <source>
        <dbReference type="Proteomes" id="UP000248021"/>
    </source>
</evidence>
<name>A0A2V3TUM6_9HYPH</name>
<dbReference type="GO" id="GO:0003677">
    <property type="term" value="F:DNA binding"/>
    <property type="evidence" value="ECO:0007669"/>
    <property type="project" value="UniProtKB-KW"/>
</dbReference>
<evidence type="ECO:0000256" key="2">
    <source>
        <dbReference type="ARBA" id="ARBA00023125"/>
    </source>
</evidence>
<accession>A0A2V3TUM6</accession>
<dbReference type="InterPro" id="IPR036388">
    <property type="entry name" value="WH-like_DNA-bd_sf"/>
</dbReference>
<proteinExistence type="predicted"/>
<dbReference type="Proteomes" id="UP000248021">
    <property type="component" value="Unassembled WGS sequence"/>
</dbReference>
<dbReference type="SUPFAM" id="SSF48008">
    <property type="entry name" value="GntR ligand-binding domain-like"/>
    <property type="match status" value="1"/>
</dbReference>
<dbReference type="PROSITE" id="PS50949">
    <property type="entry name" value="HTH_GNTR"/>
    <property type="match status" value="1"/>
</dbReference>
<dbReference type="Pfam" id="PF00392">
    <property type="entry name" value="GntR"/>
    <property type="match status" value="1"/>
</dbReference>
<dbReference type="GO" id="GO:0003700">
    <property type="term" value="F:DNA-binding transcription factor activity"/>
    <property type="evidence" value="ECO:0007669"/>
    <property type="project" value="InterPro"/>
</dbReference>
<dbReference type="InterPro" id="IPR008920">
    <property type="entry name" value="TF_FadR/GntR_C"/>
</dbReference>
<feature type="domain" description="HTH gntR-type" evidence="4">
    <location>
        <begin position="1"/>
        <end position="55"/>
    </location>
</feature>
<keyword evidence="2" id="KW-0238">DNA-binding</keyword>
<dbReference type="InterPro" id="IPR036390">
    <property type="entry name" value="WH_DNA-bd_sf"/>
</dbReference>
<comment type="caution">
    <text evidence="5">The sequence shown here is derived from an EMBL/GenBank/DDBJ whole genome shotgun (WGS) entry which is preliminary data.</text>
</comment>
<gene>
    <name evidence="5" type="ORF">C7450_11950</name>
</gene>
<protein>
    <submittedName>
        <fullName evidence="5">GntR family transcriptional regulator</fullName>
    </submittedName>
</protein>
<dbReference type="PANTHER" id="PTHR43537">
    <property type="entry name" value="TRANSCRIPTIONAL REGULATOR, GNTR FAMILY"/>
    <property type="match status" value="1"/>
</dbReference>
<dbReference type="AlphaFoldDB" id="A0A2V3TUM6"/>
<dbReference type="PANTHER" id="PTHR43537:SF45">
    <property type="entry name" value="GNTR FAMILY REGULATORY PROTEIN"/>
    <property type="match status" value="1"/>
</dbReference>
<evidence type="ECO:0000313" key="5">
    <source>
        <dbReference type="EMBL" id="PXW51613.1"/>
    </source>
</evidence>
<dbReference type="Gene3D" id="1.20.120.530">
    <property type="entry name" value="GntR ligand-binding domain-like"/>
    <property type="match status" value="1"/>
</dbReference>
<dbReference type="InterPro" id="IPR011711">
    <property type="entry name" value="GntR_C"/>
</dbReference>
<evidence type="ECO:0000256" key="1">
    <source>
        <dbReference type="ARBA" id="ARBA00023015"/>
    </source>
</evidence>
<evidence type="ECO:0000259" key="4">
    <source>
        <dbReference type="PROSITE" id="PS50949"/>
    </source>
</evidence>
<dbReference type="Gene3D" id="1.10.10.10">
    <property type="entry name" value="Winged helix-like DNA-binding domain superfamily/Winged helix DNA-binding domain"/>
    <property type="match status" value="1"/>
</dbReference>
<evidence type="ECO:0000256" key="3">
    <source>
        <dbReference type="ARBA" id="ARBA00023163"/>
    </source>
</evidence>
<keyword evidence="6" id="KW-1185">Reference proteome</keyword>
<dbReference type="SUPFAM" id="SSF46785">
    <property type="entry name" value="Winged helix' DNA-binding domain"/>
    <property type="match status" value="1"/>
</dbReference>
<dbReference type="EMBL" id="QJJK01000019">
    <property type="protein sequence ID" value="PXW51613.1"/>
    <property type="molecule type" value="Genomic_DNA"/>
</dbReference>
<dbReference type="CDD" id="cd07377">
    <property type="entry name" value="WHTH_GntR"/>
    <property type="match status" value="1"/>
</dbReference>
<organism evidence="5 6">
    <name type="scientific">Chelatococcus asaccharovorans</name>
    <dbReference type="NCBI Taxonomy" id="28210"/>
    <lineage>
        <taxon>Bacteria</taxon>
        <taxon>Pseudomonadati</taxon>
        <taxon>Pseudomonadota</taxon>
        <taxon>Alphaproteobacteria</taxon>
        <taxon>Hyphomicrobiales</taxon>
        <taxon>Chelatococcaceae</taxon>
        <taxon>Chelatococcus</taxon>
    </lineage>
</organism>
<sequence length="216" mass="24590">MAITYALKPGERINEVELAAKLNVSRTPLREALNRLVAEGFLVVKPNLGFFRRSLDPEEVYHLYDLRCSLEIQSSRLAAERASDEALEGLMQMVSAEEELDNELELLRQDETFHIKIAELTGNPELVNVLRGVNNRIHFARWIDRRTRRNSREEHIAIARAIASRAPDEAGRLMESHIRRRYQQIVEIIKIGYGEIFAGANEISSIGEDDPTIAAE</sequence>